<sequence>MATSGYKANVHYYLQKDCWSIHYRSCCYQGQYVIIEGSWSTEIKPNRKSNPRGWVTARSNQITFFCAEEAHLPQYSILLAAAERRKGEQLRYNKVSMTFNLERGYSGLLFAPGAAYDLHPHQSSDVDLFSFFEGKEDVIHAS</sequence>
<evidence type="ECO:0000313" key="2">
    <source>
        <dbReference type="Proteomes" id="UP001165962"/>
    </source>
</evidence>
<proteinExistence type="predicted"/>
<accession>A0ABX0JHN7</accession>
<dbReference type="EMBL" id="JAAOIW010000039">
    <property type="protein sequence ID" value="NHN35483.1"/>
    <property type="molecule type" value="Genomic_DNA"/>
</dbReference>
<comment type="caution">
    <text evidence="1">The sequence shown here is derived from an EMBL/GenBank/DDBJ whole genome shotgun (WGS) entry which is preliminary data.</text>
</comment>
<gene>
    <name evidence="1" type="ORF">G9U52_37980</name>
</gene>
<dbReference type="Proteomes" id="UP001165962">
    <property type="component" value="Unassembled WGS sequence"/>
</dbReference>
<keyword evidence="2" id="KW-1185">Reference proteome</keyword>
<evidence type="ECO:0000313" key="1">
    <source>
        <dbReference type="EMBL" id="NHN35483.1"/>
    </source>
</evidence>
<name>A0ABX0JHN7_9BACL</name>
<protein>
    <submittedName>
        <fullName evidence="1">Uncharacterized protein</fullName>
    </submittedName>
</protein>
<reference evidence="1" key="1">
    <citation type="submission" date="2020-03" db="EMBL/GenBank/DDBJ databases">
        <title>Draft sequencing of Paenibacilllus sp. S3N08.</title>
        <authorList>
            <person name="Kim D.-U."/>
        </authorList>
    </citation>
    <scope>NUCLEOTIDE SEQUENCE</scope>
    <source>
        <strain evidence="1">S3N08</strain>
    </source>
</reference>
<organism evidence="1 2">
    <name type="scientific">Paenibacillus agricola</name>
    <dbReference type="NCBI Taxonomy" id="2716264"/>
    <lineage>
        <taxon>Bacteria</taxon>
        <taxon>Bacillati</taxon>
        <taxon>Bacillota</taxon>
        <taxon>Bacilli</taxon>
        <taxon>Bacillales</taxon>
        <taxon>Paenibacillaceae</taxon>
        <taxon>Paenibacillus</taxon>
    </lineage>
</organism>
<dbReference type="RefSeq" id="WP_166158416.1">
    <property type="nucleotide sequence ID" value="NZ_JAAOIW010000039.1"/>
</dbReference>